<gene>
    <name evidence="1" type="ORF">JK636_17495</name>
</gene>
<dbReference type="InterPro" id="IPR019644">
    <property type="entry name" value="DUF2508"/>
</dbReference>
<evidence type="ECO:0000313" key="2">
    <source>
        <dbReference type="Proteomes" id="UP000632377"/>
    </source>
</evidence>
<organism evidence="1 2">
    <name type="scientific">Clostridium rhizosphaerae</name>
    <dbReference type="NCBI Taxonomy" id="2803861"/>
    <lineage>
        <taxon>Bacteria</taxon>
        <taxon>Bacillati</taxon>
        <taxon>Bacillota</taxon>
        <taxon>Clostridia</taxon>
        <taxon>Eubacteriales</taxon>
        <taxon>Clostridiaceae</taxon>
        <taxon>Clostridium</taxon>
    </lineage>
</organism>
<evidence type="ECO:0000313" key="1">
    <source>
        <dbReference type="EMBL" id="MBL4937518.1"/>
    </source>
</evidence>
<comment type="caution">
    <text evidence="1">The sequence shown here is derived from an EMBL/GenBank/DDBJ whole genome shotgun (WGS) entry which is preliminary data.</text>
</comment>
<dbReference type="RefSeq" id="WP_202750262.1">
    <property type="nucleotide sequence ID" value="NZ_JAESWC010000014.1"/>
</dbReference>
<dbReference type="Pfam" id="PF10704">
    <property type="entry name" value="DUF2508"/>
    <property type="match status" value="1"/>
</dbReference>
<accession>A0ABS1TDS2</accession>
<proteinExistence type="predicted"/>
<reference evidence="1 2" key="1">
    <citation type="submission" date="2021-01" db="EMBL/GenBank/DDBJ databases">
        <title>Genome public.</title>
        <authorList>
            <person name="Liu C."/>
            <person name="Sun Q."/>
        </authorList>
    </citation>
    <scope>NUCLEOTIDE SEQUENCE [LARGE SCALE GENOMIC DNA]</scope>
    <source>
        <strain evidence="1 2">YIM B02515</strain>
    </source>
</reference>
<protein>
    <submittedName>
        <fullName evidence="1">YaaL family protein</fullName>
    </submittedName>
</protein>
<keyword evidence="2" id="KW-1185">Reference proteome</keyword>
<sequence>MNRLAIVEYLSNKIKYTEDQIELIKAIEEAKGEMEKAAHYFEQVSTPELVDYAIYMEQAAKSRFIYLLKEAKDKGIRVDNSFKHYEEDIV</sequence>
<dbReference type="Proteomes" id="UP000632377">
    <property type="component" value="Unassembled WGS sequence"/>
</dbReference>
<dbReference type="EMBL" id="JAESWC010000014">
    <property type="protein sequence ID" value="MBL4937518.1"/>
    <property type="molecule type" value="Genomic_DNA"/>
</dbReference>
<name>A0ABS1TDS2_9CLOT</name>